<gene>
    <name evidence="2" type="ORF">DAPPUDRAFT_234136</name>
</gene>
<feature type="compositionally biased region" description="Polar residues" evidence="1">
    <location>
        <begin position="1"/>
        <end position="13"/>
    </location>
</feature>
<organism evidence="2 3">
    <name type="scientific">Daphnia pulex</name>
    <name type="common">Water flea</name>
    <dbReference type="NCBI Taxonomy" id="6669"/>
    <lineage>
        <taxon>Eukaryota</taxon>
        <taxon>Metazoa</taxon>
        <taxon>Ecdysozoa</taxon>
        <taxon>Arthropoda</taxon>
        <taxon>Crustacea</taxon>
        <taxon>Branchiopoda</taxon>
        <taxon>Diplostraca</taxon>
        <taxon>Cladocera</taxon>
        <taxon>Anomopoda</taxon>
        <taxon>Daphniidae</taxon>
        <taxon>Daphnia</taxon>
    </lineage>
</organism>
<evidence type="ECO:0000313" key="2">
    <source>
        <dbReference type="EMBL" id="EFX88894.1"/>
    </source>
</evidence>
<name>E9FUN5_DAPPU</name>
<dbReference type="KEGG" id="dpx:DAPPUDRAFT_234136"/>
<dbReference type="HOGENOM" id="CLU_1628727_0_0_1"/>
<evidence type="ECO:0000313" key="3">
    <source>
        <dbReference type="Proteomes" id="UP000000305"/>
    </source>
</evidence>
<reference evidence="2 3" key="1">
    <citation type="journal article" date="2011" name="Science">
        <title>The ecoresponsive genome of Daphnia pulex.</title>
        <authorList>
            <person name="Colbourne J.K."/>
            <person name="Pfrender M.E."/>
            <person name="Gilbert D."/>
            <person name="Thomas W.K."/>
            <person name="Tucker A."/>
            <person name="Oakley T.H."/>
            <person name="Tokishita S."/>
            <person name="Aerts A."/>
            <person name="Arnold G.J."/>
            <person name="Basu M.K."/>
            <person name="Bauer D.J."/>
            <person name="Caceres C.E."/>
            <person name="Carmel L."/>
            <person name="Casola C."/>
            <person name="Choi J.H."/>
            <person name="Detter J.C."/>
            <person name="Dong Q."/>
            <person name="Dusheyko S."/>
            <person name="Eads B.D."/>
            <person name="Frohlich T."/>
            <person name="Geiler-Samerotte K.A."/>
            <person name="Gerlach D."/>
            <person name="Hatcher P."/>
            <person name="Jogdeo S."/>
            <person name="Krijgsveld J."/>
            <person name="Kriventseva E.V."/>
            <person name="Kultz D."/>
            <person name="Laforsch C."/>
            <person name="Lindquist E."/>
            <person name="Lopez J."/>
            <person name="Manak J.R."/>
            <person name="Muller J."/>
            <person name="Pangilinan J."/>
            <person name="Patwardhan R.P."/>
            <person name="Pitluck S."/>
            <person name="Pritham E.J."/>
            <person name="Rechtsteiner A."/>
            <person name="Rho M."/>
            <person name="Rogozin I.B."/>
            <person name="Sakarya O."/>
            <person name="Salamov A."/>
            <person name="Schaack S."/>
            <person name="Shapiro H."/>
            <person name="Shiga Y."/>
            <person name="Skalitzky C."/>
            <person name="Smith Z."/>
            <person name="Souvorov A."/>
            <person name="Sung W."/>
            <person name="Tang Z."/>
            <person name="Tsuchiya D."/>
            <person name="Tu H."/>
            <person name="Vos H."/>
            <person name="Wang M."/>
            <person name="Wolf Y.I."/>
            <person name="Yamagata H."/>
            <person name="Yamada T."/>
            <person name="Ye Y."/>
            <person name="Shaw J.R."/>
            <person name="Andrews J."/>
            <person name="Crease T.J."/>
            <person name="Tang H."/>
            <person name="Lucas S.M."/>
            <person name="Robertson H.M."/>
            <person name="Bork P."/>
            <person name="Koonin E.V."/>
            <person name="Zdobnov E.M."/>
            <person name="Grigoriev I.V."/>
            <person name="Lynch M."/>
            <person name="Boore J.L."/>
        </authorList>
    </citation>
    <scope>NUCLEOTIDE SEQUENCE [LARGE SCALE GENOMIC DNA]</scope>
</reference>
<accession>E9FUN5</accession>
<feature type="region of interest" description="Disordered" evidence="1">
    <location>
        <begin position="1"/>
        <end position="46"/>
    </location>
</feature>
<keyword evidence="3" id="KW-1185">Reference proteome</keyword>
<dbReference type="EMBL" id="GL732525">
    <property type="protein sequence ID" value="EFX88894.1"/>
    <property type="molecule type" value="Genomic_DNA"/>
</dbReference>
<proteinExistence type="predicted"/>
<evidence type="ECO:0000256" key="1">
    <source>
        <dbReference type="SAM" id="MobiDB-lite"/>
    </source>
</evidence>
<dbReference type="Proteomes" id="UP000000305">
    <property type="component" value="Unassembled WGS sequence"/>
</dbReference>
<sequence>MGQRQHNPPTAQEASNTASPSPTTNSASPSTSTSPDQHSTTKCWSGPETALAGSASLLSRDAHDQVKGLLNRLPHRASGRPLLSSRALASTSSSVLPVEIIAVSSSNLSLQDRPSQYKYAHRQLNNAGFDVLPNHWPHPQHQVAVIRFTLEVYTTHGNNIVSN</sequence>
<protein>
    <submittedName>
        <fullName evidence="2">Uncharacterized protein</fullName>
    </submittedName>
</protein>
<dbReference type="InParanoid" id="E9FUN5"/>
<dbReference type="AlphaFoldDB" id="E9FUN5"/>
<feature type="compositionally biased region" description="Low complexity" evidence="1">
    <location>
        <begin position="14"/>
        <end position="35"/>
    </location>
</feature>